<dbReference type="WBParaSite" id="PSAMB.scaffold1807size27734.g15107.t1">
    <property type="protein sequence ID" value="PSAMB.scaffold1807size27734.g15107.t1"/>
    <property type="gene ID" value="PSAMB.scaffold1807size27734.g15107"/>
</dbReference>
<accession>A0A914VCR2</accession>
<feature type="compositionally biased region" description="Low complexity" evidence="1">
    <location>
        <begin position="33"/>
        <end position="45"/>
    </location>
</feature>
<keyword evidence="2" id="KW-1185">Reference proteome</keyword>
<dbReference type="AlphaFoldDB" id="A0A914VCR2"/>
<name>A0A914VCR2_9BILA</name>
<proteinExistence type="predicted"/>
<organism evidence="2 3">
    <name type="scientific">Plectus sambesii</name>
    <dbReference type="NCBI Taxonomy" id="2011161"/>
    <lineage>
        <taxon>Eukaryota</taxon>
        <taxon>Metazoa</taxon>
        <taxon>Ecdysozoa</taxon>
        <taxon>Nematoda</taxon>
        <taxon>Chromadorea</taxon>
        <taxon>Plectida</taxon>
        <taxon>Plectina</taxon>
        <taxon>Plectoidea</taxon>
        <taxon>Plectidae</taxon>
        <taxon>Plectus</taxon>
    </lineage>
</organism>
<evidence type="ECO:0000313" key="3">
    <source>
        <dbReference type="WBParaSite" id="PSAMB.scaffold1807size27734.g15107.t1"/>
    </source>
</evidence>
<reference evidence="3" key="1">
    <citation type="submission" date="2022-11" db="UniProtKB">
        <authorList>
            <consortium name="WormBaseParasite"/>
        </authorList>
    </citation>
    <scope>IDENTIFICATION</scope>
</reference>
<protein>
    <submittedName>
        <fullName evidence="3">Uncharacterized protein</fullName>
    </submittedName>
</protein>
<feature type="region of interest" description="Disordered" evidence="1">
    <location>
        <begin position="1"/>
        <end position="61"/>
    </location>
</feature>
<feature type="region of interest" description="Disordered" evidence="1">
    <location>
        <begin position="79"/>
        <end position="107"/>
    </location>
</feature>
<sequence>MSFKRGGGRGAVDAYGTSSGVDDGRHSSAGERSAAQSVSESSVASPWMAAPISAADDESCRTGGNGCWIISGATTGFFGAKGRGARTRRRNQLADRGGNPADRRDAD</sequence>
<evidence type="ECO:0000313" key="2">
    <source>
        <dbReference type="Proteomes" id="UP000887566"/>
    </source>
</evidence>
<dbReference type="Proteomes" id="UP000887566">
    <property type="component" value="Unplaced"/>
</dbReference>
<evidence type="ECO:0000256" key="1">
    <source>
        <dbReference type="SAM" id="MobiDB-lite"/>
    </source>
</evidence>